<gene>
    <name evidence="2" type="ORF">SK128_004499</name>
</gene>
<reference evidence="2 3" key="1">
    <citation type="submission" date="2023-11" db="EMBL/GenBank/DDBJ databases">
        <title>Halocaridina rubra genome assembly.</title>
        <authorList>
            <person name="Smith C."/>
        </authorList>
    </citation>
    <scope>NUCLEOTIDE SEQUENCE [LARGE SCALE GENOMIC DNA]</scope>
    <source>
        <strain evidence="2">EP-1</strain>
        <tissue evidence="2">Whole</tissue>
    </source>
</reference>
<evidence type="ECO:0000313" key="2">
    <source>
        <dbReference type="EMBL" id="KAK7079272.1"/>
    </source>
</evidence>
<name>A0AAN8X7R7_HALRR</name>
<sequence length="51" mass="5986">MAPKFSDELNEILLEEVVKHLSLWQLSYPIYKDQRVKDNIWAEVADKVGEP</sequence>
<proteinExistence type="predicted"/>
<protein>
    <recommendedName>
        <fullName evidence="1">MADF domain-containing protein</fullName>
    </recommendedName>
</protein>
<dbReference type="Proteomes" id="UP001381693">
    <property type="component" value="Unassembled WGS sequence"/>
</dbReference>
<dbReference type="Pfam" id="PF10545">
    <property type="entry name" value="MADF_DNA_bdg"/>
    <property type="match status" value="1"/>
</dbReference>
<dbReference type="InterPro" id="IPR006578">
    <property type="entry name" value="MADF-dom"/>
</dbReference>
<organism evidence="2 3">
    <name type="scientific">Halocaridina rubra</name>
    <name type="common">Hawaiian red shrimp</name>
    <dbReference type="NCBI Taxonomy" id="373956"/>
    <lineage>
        <taxon>Eukaryota</taxon>
        <taxon>Metazoa</taxon>
        <taxon>Ecdysozoa</taxon>
        <taxon>Arthropoda</taxon>
        <taxon>Crustacea</taxon>
        <taxon>Multicrustacea</taxon>
        <taxon>Malacostraca</taxon>
        <taxon>Eumalacostraca</taxon>
        <taxon>Eucarida</taxon>
        <taxon>Decapoda</taxon>
        <taxon>Pleocyemata</taxon>
        <taxon>Caridea</taxon>
        <taxon>Atyoidea</taxon>
        <taxon>Atyidae</taxon>
        <taxon>Halocaridina</taxon>
    </lineage>
</organism>
<accession>A0AAN8X7R7</accession>
<feature type="non-terminal residue" evidence="2">
    <location>
        <position position="51"/>
    </location>
</feature>
<dbReference type="AlphaFoldDB" id="A0AAN8X7R7"/>
<keyword evidence="3" id="KW-1185">Reference proteome</keyword>
<evidence type="ECO:0000259" key="1">
    <source>
        <dbReference type="Pfam" id="PF10545"/>
    </source>
</evidence>
<feature type="domain" description="MADF" evidence="1">
    <location>
        <begin position="13"/>
        <end position="49"/>
    </location>
</feature>
<dbReference type="EMBL" id="JAXCGZ010007554">
    <property type="protein sequence ID" value="KAK7079272.1"/>
    <property type="molecule type" value="Genomic_DNA"/>
</dbReference>
<comment type="caution">
    <text evidence="2">The sequence shown here is derived from an EMBL/GenBank/DDBJ whole genome shotgun (WGS) entry which is preliminary data.</text>
</comment>
<evidence type="ECO:0000313" key="3">
    <source>
        <dbReference type="Proteomes" id="UP001381693"/>
    </source>
</evidence>